<keyword evidence="9" id="KW-1185">Reference proteome</keyword>
<dbReference type="PRINTS" id="PR00420">
    <property type="entry name" value="RNGMNOXGNASE"/>
</dbReference>
<dbReference type="AlphaFoldDB" id="A0AAN7H6C6"/>
<organism evidence="8 9">
    <name type="scientific">Achaetomium macrosporum</name>
    <dbReference type="NCBI Taxonomy" id="79813"/>
    <lineage>
        <taxon>Eukaryota</taxon>
        <taxon>Fungi</taxon>
        <taxon>Dikarya</taxon>
        <taxon>Ascomycota</taxon>
        <taxon>Pezizomycotina</taxon>
        <taxon>Sordariomycetes</taxon>
        <taxon>Sordariomycetidae</taxon>
        <taxon>Sordariales</taxon>
        <taxon>Chaetomiaceae</taxon>
        <taxon>Achaetomium</taxon>
    </lineage>
</organism>
<gene>
    <name evidence="8" type="ORF">C8A03DRAFT_44961</name>
</gene>
<evidence type="ECO:0000256" key="1">
    <source>
        <dbReference type="ARBA" id="ARBA00007992"/>
    </source>
</evidence>
<keyword evidence="6" id="KW-0812">Transmembrane</keyword>
<keyword evidence="6" id="KW-0472">Membrane</keyword>
<dbReference type="EMBL" id="MU860153">
    <property type="protein sequence ID" value="KAK4237136.1"/>
    <property type="molecule type" value="Genomic_DNA"/>
</dbReference>
<dbReference type="Gene3D" id="3.50.50.60">
    <property type="entry name" value="FAD/NAD(P)-binding domain"/>
    <property type="match status" value="1"/>
</dbReference>
<keyword evidence="4" id="KW-0560">Oxidoreductase</keyword>
<dbReference type="PANTHER" id="PTHR13789">
    <property type="entry name" value="MONOOXYGENASE"/>
    <property type="match status" value="1"/>
</dbReference>
<dbReference type="GO" id="GO:0004497">
    <property type="term" value="F:monooxygenase activity"/>
    <property type="evidence" value="ECO:0007669"/>
    <property type="project" value="UniProtKB-KW"/>
</dbReference>
<sequence length="417" mass="46012">MDTPAARVAAANPLLLNIAIVGGGVGGLTAAIGLRRNGHRVFEKSSDSTRGSGAAIHLCPNANGILRQMGIYAESFGACSMSRYIELTKDGHTFKDVDLTEANKRWPHPWQLVLRAALYQELKRIATSEEGDGVPVDLVFSCQIIDVDPQRGALTMPDGREHQADVIIGADGIYSTARRSIKDVKLLPTGKAAFRFVIPRSAAESDPLTAPLVSQKDALTMWFGDDRRVVMYVCDDNEQLNLVLIHPDVESHAVPEDEWTKDASVEQVLSVYRDFDPRLKALIRKASSLSLKVWQLLDMEKLPRWVSGKMALLGDAAHPCLPYQAQGAAQAIEDAAALSVVLPGATAPGEVHDRLRLYESIRYERAHTVQEYSRLAGQDWVDGKPVVDMRKFETYNFGHDEFANAAEYLALWERSHV</sequence>
<dbReference type="Pfam" id="PF01494">
    <property type="entry name" value="FAD_binding_3"/>
    <property type="match status" value="1"/>
</dbReference>
<dbReference type="GO" id="GO:0071949">
    <property type="term" value="F:FAD binding"/>
    <property type="evidence" value="ECO:0007669"/>
    <property type="project" value="InterPro"/>
</dbReference>
<dbReference type="PANTHER" id="PTHR13789:SF261">
    <property type="entry name" value="HYDROXYLASE, PUTATIVE (AFU_ORTHOLOGUE AFUA_7G00590)-RELATED"/>
    <property type="match status" value="1"/>
</dbReference>
<evidence type="ECO:0000256" key="4">
    <source>
        <dbReference type="ARBA" id="ARBA00023002"/>
    </source>
</evidence>
<protein>
    <recommendedName>
        <fullName evidence="7">FAD-binding domain-containing protein</fullName>
    </recommendedName>
</protein>
<reference evidence="8" key="2">
    <citation type="submission" date="2023-05" db="EMBL/GenBank/DDBJ databases">
        <authorList>
            <consortium name="Lawrence Berkeley National Laboratory"/>
            <person name="Steindorff A."/>
            <person name="Hensen N."/>
            <person name="Bonometti L."/>
            <person name="Westerberg I."/>
            <person name="Brannstrom I.O."/>
            <person name="Guillou S."/>
            <person name="Cros-Aarteil S."/>
            <person name="Calhoun S."/>
            <person name="Haridas S."/>
            <person name="Kuo A."/>
            <person name="Mondo S."/>
            <person name="Pangilinan J."/>
            <person name="Riley R."/>
            <person name="Labutti K."/>
            <person name="Andreopoulos B."/>
            <person name="Lipzen A."/>
            <person name="Chen C."/>
            <person name="Yanf M."/>
            <person name="Daum C."/>
            <person name="Ng V."/>
            <person name="Clum A."/>
            <person name="Ohm R."/>
            <person name="Martin F."/>
            <person name="Silar P."/>
            <person name="Natvig D."/>
            <person name="Lalanne C."/>
            <person name="Gautier V."/>
            <person name="Ament-Velasquez S.L."/>
            <person name="Kruys A."/>
            <person name="Hutchinson M.I."/>
            <person name="Powell A.J."/>
            <person name="Barry K."/>
            <person name="Miller A.N."/>
            <person name="Grigoriev I.V."/>
            <person name="Debuchy R."/>
            <person name="Gladieux P."/>
            <person name="Thoren M.H."/>
            <person name="Johannesson H."/>
        </authorList>
    </citation>
    <scope>NUCLEOTIDE SEQUENCE</scope>
    <source>
        <strain evidence="8">CBS 532.94</strain>
    </source>
</reference>
<proteinExistence type="inferred from homology"/>
<keyword evidence="2" id="KW-0285">Flavoprotein</keyword>
<comment type="similarity">
    <text evidence="1">Belongs to the paxM FAD-dependent monooxygenase family.</text>
</comment>
<feature type="transmembrane region" description="Helical" evidence="6">
    <location>
        <begin position="14"/>
        <end position="34"/>
    </location>
</feature>
<name>A0AAN7H6C6_9PEZI</name>
<accession>A0AAN7H6C6</accession>
<evidence type="ECO:0000256" key="6">
    <source>
        <dbReference type="SAM" id="Phobius"/>
    </source>
</evidence>
<dbReference type="Proteomes" id="UP001303760">
    <property type="component" value="Unassembled WGS sequence"/>
</dbReference>
<dbReference type="SUPFAM" id="SSF54373">
    <property type="entry name" value="FAD-linked reductases, C-terminal domain"/>
    <property type="match status" value="1"/>
</dbReference>
<dbReference type="InterPro" id="IPR036188">
    <property type="entry name" value="FAD/NAD-bd_sf"/>
</dbReference>
<evidence type="ECO:0000256" key="2">
    <source>
        <dbReference type="ARBA" id="ARBA00022630"/>
    </source>
</evidence>
<keyword evidence="3" id="KW-0274">FAD</keyword>
<evidence type="ECO:0000256" key="3">
    <source>
        <dbReference type="ARBA" id="ARBA00022827"/>
    </source>
</evidence>
<dbReference type="SUPFAM" id="SSF51905">
    <property type="entry name" value="FAD/NAD(P)-binding domain"/>
    <property type="match status" value="1"/>
</dbReference>
<reference evidence="8" key="1">
    <citation type="journal article" date="2023" name="Mol. Phylogenet. Evol.">
        <title>Genome-scale phylogeny and comparative genomics of the fungal order Sordariales.</title>
        <authorList>
            <person name="Hensen N."/>
            <person name="Bonometti L."/>
            <person name="Westerberg I."/>
            <person name="Brannstrom I.O."/>
            <person name="Guillou S."/>
            <person name="Cros-Aarteil S."/>
            <person name="Calhoun S."/>
            <person name="Haridas S."/>
            <person name="Kuo A."/>
            <person name="Mondo S."/>
            <person name="Pangilinan J."/>
            <person name="Riley R."/>
            <person name="LaButti K."/>
            <person name="Andreopoulos B."/>
            <person name="Lipzen A."/>
            <person name="Chen C."/>
            <person name="Yan M."/>
            <person name="Daum C."/>
            <person name="Ng V."/>
            <person name="Clum A."/>
            <person name="Steindorff A."/>
            <person name="Ohm R.A."/>
            <person name="Martin F."/>
            <person name="Silar P."/>
            <person name="Natvig D.O."/>
            <person name="Lalanne C."/>
            <person name="Gautier V."/>
            <person name="Ament-Velasquez S.L."/>
            <person name="Kruys A."/>
            <person name="Hutchinson M.I."/>
            <person name="Powell A.J."/>
            <person name="Barry K."/>
            <person name="Miller A.N."/>
            <person name="Grigoriev I.V."/>
            <person name="Debuchy R."/>
            <person name="Gladieux P."/>
            <person name="Hiltunen Thoren M."/>
            <person name="Johannesson H."/>
        </authorList>
    </citation>
    <scope>NUCLEOTIDE SEQUENCE</scope>
    <source>
        <strain evidence="8">CBS 532.94</strain>
    </source>
</reference>
<evidence type="ECO:0000313" key="9">
    <source>
        <dbReference type="Proteomes" id="UP001303760"/>
    </source>
</evidence>
<dbReference type="InterPro" id="IPR050493">
    <property type="entry name" value="FAD-dep_Monooxygenase_BioMet"/>
</dbReference>
<comment type="caution">
    <text evidence="8">The sequence shown here is derived from an EMBL/GenBank/DDBJ whole genome shotgun (WGS) entry which is preliminary data.</text>
</comment>
<feature type="domain" description="FAD-binding" evidence="7">
    <location>
        <begin position="18"/>
        <end position="369"/>
    </location>
</feature>
<dbReference type="InterPro" id="IPR002938">
    <property type="entry name" value="FAD-bd"/>
</dbReference>
<evidence type="ECO:0000259" key="7">
    <source>
        <dbReference type="Pfam" id="PF01494"/>
    </source>
</evidence>
<keyword evidence="5" id="KW-0503">Monooxygenase</keyword>
<keyword evidence="6" id="KW-1133">Transmembrane helix</keyword>
<evidence type="ECO:0000313" key="8">
    <source>
        <dbReference type="EMBL" id="KAK4237136.1"/>
    </source>
</evidence>
<evidence type="ECO:0000256" key="5">
    <source>
        <dbReference type="ARBA" id="ARBA00023033"/>
    </source>
</evidence>